<dbReference type="AlphaFoldDB" id="A0A6I4P2Y3"/>
<feature type="transmembrane region" description="Helical" evidence="2">
    <location>
        <begin position="102"/>
        <end position="128"/>
    </location>
</feature>
<gene>
    <name evidence="4" type="ORF">GB864_11330</name>
</gene>
<feature type="transmembrane region" description="Helical" evidence="2">
    <location>
        <begin position="211"/>
        <end position="232"/>
    </location>
</feature>
<dbReference type="EMBL" id="WSTA01000049">
    <property type="protein sequence ID" value="MWB99135.1"/>
    <property type="molecule type" value="Genomic_DNA"/>
</dbReference>
<reference evidence="4 5" key="1">
    <citation type="submission" date="2019-12" db="EMBL/GenBank/DDBJ databases">
        <authorList>
            <person name="Kim Y.S."/>
        </authorList>
    </citation>
    <scope>NUCLEOTIDE SEQUENCE [LARGE SCALE GENOMIC DNA]</scope>
    <source>
        <strain evidence="4 5">MMS17-SY077</strain>
    </source>
</reference>
<feature type="transmembrane region" description="Helical" evidence="2">
    <location>
        <begin position="30"/>
        <end position="51"/>
    </location>
</feature>
<organism evidence="4 5">
    <name type="scientific">Agromyces seonyuensis</name>
    <dbReference type="NCBI Taxonomy" id="2662446"/>
    <lineage>
        <taxon>Bacteria</taxon>
        <taxon>Bacillati</taxon>
        <taxon>Actinomycetota</taxon>
        <taxon>Actinomycetes</taxon>
        <taxon>Micrococcales</taxon>
        <taxon>Microbacteriaceae</taxon>
        <taxon>Agromyces</taxon>
    </lineage>
</organism>
<feature type="transmembrane region" description="Helical" evidence="2">
    <location>
        <begin position="140"/>
        <end position="157"/>
    </location>
</feature>
<feature type="transmembrane region" description="Helical" evidence="2">
    <location>
        <begin position="71"/>
        <end position="90"/>
    </location>
</feature>
<keyword evidence="2" id="KW-1133">Transmembrane helix</keyword>
<feature type="non-terminal residue" evidence="4">
    <location>
        <position position="327"/>
    </location>
</feature>
<feature type="compositionally biased region" description="Low complexity" evidence="1">
    <location>
        <begin position="1"/>
        <end position="14"/>
    </location>
</feature>
<evidence type="ECO:0000313" key="4">
    <source>
        <dbReference type="EMBL" id="MWB99135.1"/>
    </source>
</evidence>
<dbReference type="InterPro" id="IPR043728">
    <property type="entry name" value="DUF5671"/>
</dbReference>
<feature type="transmembrane region" description="Helical" evidence="2">
    <location>
        <begin position="244"/>
        <end position="272"/>
    </location>
</feature>
<feature type="domain" description="DUF5671" evidence="3">
    <location>
        <begin position="29"/>
        <end position="150"/>
    </location>
</feature>
<evidence type="ECO:0000259" key="3">
    <source>
        <dbReference type="Pfam" id="PF18920"/>
    </source>
</evidence>
<protein>
    <recommendedName>
        <fullName evidence="3">DUF5671 domain-containing protein</fullName>
    </recommendedName>
</protein>
<feature type="transmembrane region" description="Helical" evidence="2">
    <location>
        <begin position="284"/>
        <end position="306"/>
    </location>
</feature>
<evidence type="ECO:0000313" key="5">
    <source>
        <dbReference type="Proteomes" id="UP000438182"/>
    </source>
</evidence>
<evidence type="ECO:0000256" key="2">
    <source>
        <dbReference type="SAM" id="Phobius"/>
    </source>
</evidence>
<evidence type="ECO:0000256" key="1">
    <source>
        <dbReference type="SAM" id="MobiDB-lite"/>
    </source>
</evidence>
<proteinExistence type="predicted"/>
<dbReference type="RefSeq" id="WP_336603968.1">
    <property type="nucleotide sequence ID" value="NZ_WSTA01000049.1"/>
</dbReference>
<dbReference type="Proteomes" id="UP000438182">
    <property type="component" value="Unassembled WGS sequence"/>
</dbReference>
<keyword evidence="2" id="KW-0472">Membrane</keyword>
<comment type="caution">
    <text evidence="4">The sequence shown here is derived from an EMBL/GenBank/DDBJ whole genome shotgun (WGS) entry which is preliminary data.</text>
</comment>
<dbReference type="Pfam" id="PF18920">
    <property type="entry name" value="DUF5671"/>
    <property type="match status" value="1"/>
</dbReference>
<accession>A0A6I4P2Y3</accession>
<feature type="transmembrane region" description="Helical" evidence="2">
    <location>
        <begin position="169"/>
        <end position="191"/>
    </location>
</feature>
<keyword evidence="5" id="KW-1185">Reference proteome</keyword>
<name>A0A6I4P2Y3_9MICO</name>
<sequence length="327" mass="33171">MSAAGTSAQGAGAQRSIPQGSSAQGTVRRLIVFILLFALVVIAAIGVAGLLGRLVDSGAALAGGSDDLALLLAYTLIGGPLAALLWWFTWRRLDEDAERASIAWGLYLTAMLTLALIVTTVVLAGVLAALVDGRWEPADLANAVVWALVWVWHAWMLRHPSKAPRRMAAVPVVLGAAYGLVVGAIGAIGAAGGILDTAIDVAGGRSTVGTGWWVAPLQSLAWALVGAAAWWIHWVLGGASRTRTAFAGVALVLVGVLAAAAAALGGLGTALFVGLRLAFDPGDLFAAVVQPLGTAVAAALIGAAVWRVHAGIAATRSPAVRRAATLA</sequence>
<keyword evidence="2" id="KW-0812">Transmembrane</keyword>
<feature type="region of interest" description="Disordered" evidence="1">
    <location>
        <begin position="1"/>
        <end position="20"/>
    </location>
</feature>